<dbReference type="PANTHER" id="PTHR30461">
    <property type="entry name" value="DNA-INVERTASE FROM LAMBDOID PROPHAGE"/>
    <property type="match status" value="1"/>
</dbReference>
<dbReference type="PROSITE" id="PS51736">
    <property type="entry name" value="RECOMBINASES_3"/>
    <property type="match status" value="1"/>
</dbReference>
<feature type="active site" description="O-(5'-phospho-DNA)-serine intermediate" evidence="5 6">
    <location>
        <position position="10"/>
    </location>
</feature>
<reference evidence="8 9" key="1">
    <citation type="submission" date="2020-03" db="EMBL/GenBank/DDBJ databases">
        <title>Complete genome sequence of Lactobacillus paracasei strain NFFJ04, isolated from animal feed.</title>
        <authorList>
            <person name="Jung J.Y."/>
        </authorList>
    </citation>
    <scope>NUCLEOTIDE SEQUENCE [LARGE SCALE GENOMIC DNA]</scope>
    <source>
        <strain evidence="8 9">NFFJ04</strain>
        <plasmid evidence="8 9">pLPCN-2</plasmid>
    </source>
</reference>
<dbReference type="EMBL" id="CP050502">
    <property type="protein sequence ID" value="QOP57199.1"/>
    <property type="molecule type" value="Genomic_DNA"/>
</dbReference>
<dbReference type="GO" id="GO:0006310">
    <property type="term" value="P:DNA recombination"/>
    <property type="evidence" value="ECO:0007669"/>
    <property type="project" value="UniProtKB-KW"/>
</dbReference>
<feature type="domain" description="Resolvase/invertase-type recombinase catalytic" evidence="7">
    <location>
        <begin position="2"/>
        <end position="142"/>
    </location>
</feature>
<dbReference type="PROSITE" id="PS00397">
    <property type="entry name" value="RECOMBINASES_1"/>
    <property type="match status" value="1"/>
</dbReference>
<dbReference type="SUPFAM" id="SSF53041">
    <property type="entry name" value="Resolvase-like"/>
    <property type="match status" value="1"/>
</dbReference>
<dbReference type="CDD" id="cd03768">
    <property type="entry name" value="SR_ResInv"/>
    <property type="match status" value="1"/>
</dbReference>
<evidence type="ECO:0000256" key="2">
    <source>
        <dbReference type="ARBA" id="ARBA00022908"/>
    </source>
</evidence>
<organism evidence="8 9">
    <name type="scientific">Lacticaseibacillus paracasei</name>
    <name type="common">Lactobacillus paracasei</name>
    <dbReference type="NCBI Taxonomy" id="1597"/>
    <lineage>
        <taxon>Bacteria</taxon>
        <taxon>Bacillati</taxon>
        <taxon>Bacillota</taxon>
        <taxon>Bacilli</taxon>
        <taxon>Lactobacillales</taxon>
        <taxon>Lactobacillaceae</taxon>
        <taxon>Lacticaseibacillus</taxon>
    </lineage>
</organism>
<dbReference type="Pfam" id="PF00239">
    <property type="entry name" value="Resolvase"/>
    <property type="match status" value="1"/>
</dbReference>
<keyword evidence="8" id="KW-0614">Plasmid</keyword>
<dbReference type="AlphaFoldDB" id="A0ABD7BXY9"/>
<keyword evidence="2" id="KW-0229">DNA integration</keyword>
<evidence type="ECO:0000256" key="3">
    <source>
        <dbReference type="ARBA" id="ARBA00023125"/>
    </source>
</evidence>
<evidence type="ECO:0000259" key="7">
    <source>
        <dbReference type="PROSITE" id="PS51736"/>
    </source>
</evidence>
<dbReference type="InterPro" id="IPR006118">
    <property type="entry name" value="Recombinase_CS"/>
</dbReference>
<protein>
    <submittedName>
        <fullName evidence="8">Recombinase family protein</fullName>
    </submittedName>
</protein>
<dbReference type="Gene3D" id="1.10.10.60">
    <property type="entry name" value="Homeodomain-like"/>
    <property type="match status" value="1"/>
</dbReference>
<name>A0ABD7BXY9_LACPA</name>
<dbReference type="InterPro" id="IPR050639">
    <property type="entry name" value="SSR_resolvase"/>
</dbReference>
<keyword evidence="4" id="KW-0233">DNA recombination</keyword>
<proteinExistence type="inferred from homology"/>
<evidence type="ECO:0000313" key="9">
    <source>
        <dbReference type="Proteomes" id="UP000593972"/>
    </source>
</evidence>
<evidence type="ECO:0000313" key="8">
    <source>
        <dbReference type="EMBL" id="QOP57199.1"/>
    </source>
</evidence>
<gene>
    <name evidence="8" type="ORF">HCJ88_15580</name>
</gene>
<evidence type="ECO:0000256" key="1">
    <source>
        <dbReference type="ARBA" id="ARBA00009913"/>
    </source>
</evidence>
<comment type="similarity">
    <text evidence="1">Belongs to the site-specific recombinase resolvase family.</text>
</comment>
<evidence type="ECO:0000256" key="6">
    <source>
        <dbReference type="PROSITE-ProRule" id="PRU10137"/>
    </source>
</evidence>
<dbReference type="GO" id="GO:0003677">
    <property type="term" value="F:DNA binding"/>
    <property type="evidence" value="ECO:0007669"/>
    <property type="project" value="UniProtKB-KW"/>
</dbReference>
<evidence type="ECO:0000256" key="4">
    <source>
        <dbReference type="ARBA" id="ARBA00023172"/>
    </source>
</evidence>
<dbReference type="PANTHER" id="PTHR30461:SF26">
    <property type="entry name" value="RESOLVASE HOMOLOG YNEB"/>
    <property type="match status" value="1"/>
</dbReference>
<accession>A0ABD7BXY9</accession>
<keyword evidence="3" id="KW-0238">DNA-binding</keyword>
<dbReference type="Gene3D" id="3.40.50.1390">
    <property type="entry name" value="Resolvase, N-terminal catalytic domain"/>
    <property type="match status" value="1"/>
</dbReference>
<sequence length="219" mass="25421">MSKIGYARVSTRDQNLARQIEQLHDAGVNKIFQEKLSGKNADRPQLKAMLDYIRDDDEVVVLSLDRLGRNSHDLTDIIETIRRRGAQLNVLNLPSFASIEDPNLRNLITTIIVELYKYIAQEERETIKIRQQQGIEIAKRQGKYKGKIREYGPHSPNRQKRYIYKEACRLLNRKKDGDETLTKRQIARMLGIAPVTLYRIEKYQAEDLANVPLSERETS</sequence>
<evidence type="ECO:0000256" key="5">
    <source>
        <dbReference type="PIRSR" id="PIRSR606118-50"/>
    </source>
</evidence>
<dbReference type="Proteomes" id="UP000593972">
    <property type="component" value="Plasmid pLPCN-2"/>
</dbReference>
<dbReference type="GO" id="GO:0015074">
    <property type="term" value="P:DNA integration"/>
    <property type="evidence" value="ECO:0007669"/>
    <property type="project" value="UniProtKB-KW"/>
</dbReference>
<dbReference type="RefSeq" id="WP_193137580.1">
    <property type="nucleotide sequence ID" value="NZ_CP050502.1"/>
</dbReference>
<geneLocation type="plasmid" evidence="8 9">
    <name>pLPCN-2</name>
</geneLocation>
<dbReference type="InterPro" id="IPR006119">
    <property type="entry name" value="Resolv_N"/>
</dbReference>
<dbReference type="SMART" id="SM00857">
    <property type="entry name" value="Resolvase"/>
    <property type="match status" value="1"/>
</dbReference>
<dbReference type="InterPro" id="IPR036162">
    <property type="entry name" value="Resolvase-like_N_sf"/>
</dbReference>